<name>A0AAV4BKF2_9GAST</name>
<proteinExistence type="predicted"/>
<gene>
    <name evidence="1" type="ORF">PoB_004713400</name>
</gene>
<dbReference type="AlphaFoldDB" id="A0AAV4BKF2"/>
<evidence type="ECO:0000313" key="1">
    <source>
        <dbReference type="EMBL" id="GFO20629.1"/>
    </source>
</evidence>
<comment type="caution">
    <text evidence="1">The sequence shown here is derived from an EMBL/GenBank/DDBJ whole genome shotgun (WGS) entry which is preliminary data.</text>
</comment>
<evidence type="ECO:0000313" key="2">
    <source>
        <dbReference type="Proteomes" id="UP000735302"/>
    </source>
</evidence>
<reference evidence="1 2" key="1">
    <citation type="journal article" date="2021" name="Elife">
        <title>Chloroplast acquisition without the gene transfer in kleptoplastic sea slugs, Plakobranchus ocellatus.</title>
        <authorList>
            <person name="Maeda T."/>
            <person name="Takahashi S."/>
            <person name="Yoshida T."/>
            <person name="Shimamura S."/>
            <person name="Takaki Y."/>
            <person name="Nagai Y."/>
            <person name="Toyoda A."/>
            <person name="Suzuki Y."/>
            <person name="Arimoto A."/>
            <person name="Ishii H."/>
            <person name="Satoh N."/>
            <person name="Nishiyama T."/>
            <person name="Hasebe M."/>
            <person name="Maruyama T."/>
            <person name="Minagawa J."/>
            <person name="Obokata J."/>
            <person name="Shigenobu S."/>
        </authorList>
    </citation>
    <scope>NUCLEOTIDE SEQUENCE [LARGE SCALE GENOMIC DNA]</scope>
</reference>
<organism evidence="1 2">
    <name type="scientific">Plakobranchus ocellatus</name>
    <dbReference type="NCBI Taxonomy" id="259542"/>
    <lineage>
        <taxon>Eukaryota</taxon>
        <taxon>Metazoa</taxon>
        <taxon>Spiralia</taxon>
        <taxon>Lophotrochozoa</taxon>
        <taxon>Mollusca</taxon>
        <taxon>Gastropoda</taxon>
        <taxon>Heterobranchia</taxon>
        <taxon>Euthyneura</taxon>
        <taxon>Panpulmonata</taxon>
        <taxon>Sacoglossa</taxon>
        <taxon>Placobranchoidea</taxon>
        <taxon>Plakobranchidae</taxon>
        <taxon>Plakobranchus</taxon>
    </lineage>
</organism>
<accession>A0AAV4BKF2</accession>
<dbReference type="EMBL" id="BLXT01005191">
    <property type="protein sequence ID" value="GFO20629.1"/>
    <property type="molecule type" value="Genomic_DNA"/>
</dbReference>
<dbReference type="Proteomes" id="UP000735302">
    <property type="component" value="Unassembled WGS sequence"/>
</dbReference>
<keyword evidence="2" id="KW-1185">Reference proteome</keyword>
<protein>
    <submittedName>
        <fullName evidence="1">Uncharacterized protein</fullName>
    </submittedName>
</protein>
<sequence length="130" mass="15260">MSLIECRQPVDVLTMWRVQYCQTMQRGYGKFTEEVEDVIPLSNAARSLAQQGLMDHIVEEQRKDKDIFQMMDWLQGDEPDKGILALASPPLKHIWVNRQLLSIIEDAHCRADWRTGIYSCWYPNTFKRKS</sequence>